<evidence type="ECO:0000259" key="5">
    <source>
        <dbReference type="PROSITE" id="PS50977"/>
    </source>
</evidence>
<feature type="domain" description="HTH tetR-type" evidence="5">
    <location>
        <begin position="18"/>
        <end position="78"/>
    </location>
</feature>
<sequence length="203" mass="22748">MDEMKHDNQPAGGRRRGEVLEQAILLAAWEELGEAGYARLTMEGIAIRAKTNKTALYRRWPNKAKIVIAAIKHHMPKPDVTVPDSGDLRTDLLQFFQGIFKPFQSIGAETIHGLMVEHLGNDLIAKLPQIMHPEAGSKLHPVMKTILENAQRRGEVRLDKIADRVISLPADLLRYELLTTHEPVSEETITGIIDDIFLPLVLV</sequence>
<dbReference type="Gene3D" id="1.10.357.10">
    <property type="entry name" value="Tetracycline Repressor, domain 2"/>
    <property type="match status" value="1"/>
</dbReference>
<dbReference type="InterPro" id="IPR036271">
    <property type="entry name" value="Tet_transcr_reg_TetR-rel_C_sf"/>
</dbReference>
<feature type="DNA-binding region" description="H-T-H motif" evidence="4">
    <location>
        <begin position="41"/>
        <end position="60"/>
    </location>
</feature>
<dbReference type="InterPro" id="IPR001647">
    <property type="entry name" value="HTH_TetR"/>
</dbReference>
<keyword evidence="1" id="KW-0805">Transcription regulation</keyword>
<protein>
    <submittedName>
        <fullName evidence="6">TetR/AcrR family transcriptional regulator</fullName>
    </submittedName>
</protein>
<dbReference type="Pfam" id="PF16859">
    <property type="entry name" value="TetR_C_11"/>
    <property type="match status" value="1"/>
</dbReference>
<dbReference type="RefSeq" id="WP_173139067.1">
    <property type="nucleotide sequence ID" value="NZ_JABMKX010000017.1"/>
</dbReference>
<dbReference type="InterPro" id="IPR050109">
    <property type="entry name" value="HTH-type_TetR-like_transc_reg"/>
</dbReference>
<accession>A0ABX2DXG8</accession>
<dbReference type="SUPFAM" id="SSF46689">
    <property type="entry name" value="Homeodomain-like"/>
    <property type="match status" value="1"/>
</dbReference>
<dbReference type="Proteomes" id="UP000711047">
    <property type="component" value="Unassembled WGS sequence"/>
</dbReference>
<evidence type="ECO:0000256" key="4">
    <source>
        <dbReference type="PROSITE-ProRule" id="PRU00335"/>
    </source>
</evidence>
<keyword evidence="3" id="KW-0804">Transcription</keyword>
<reference evidence="6 7" key="1">
    <citation type="submission" date="2020-05" db="EMBL/GenBank/DDBJ databases">
        <title>Paenibacillus glebae, sp. nov., Paenibacillus humi sp. nov., Paenibacillus pedi sp. nov., Paenibacillus terrestris sp. nov. and Paenibacillus terricola sp. nov., isolated from a forest top soil sample.</title>
        <authorList>
            <person name="Qi S."/>
            <person name="Carlier A."/>
            <person name="Cnockaert M."/>
            <person name="Vandamme P."/>
        </authorList>
    </citation>
    <scope>NUCLEOTIDE SEQUENCE [LARGE SCALE GENOMIC DNA]</scope>
    <source>
        <strain evidence="6 7">LMG 29502</strain>
    </source>
</reference>
<dbReference type="Gene3D" id="1.10.10.60">
    <property type="entry name" value="Homeodomain-like"/>
    <property type="match status" value="1"/>
</dbReference>
<dbReference type="EMBL" id="JABMKX010000017">
    <property type="protein sequence ID" value="NQX48678.1"/>
    <property type="molecule type" value="Genomic_DNA"/>
</dbReference>
<proteinExistence type="predicted"/>
<dbReference type="InterPro" id="IPR011075">
    <property type="entry name" value="TetR_C"/>
</dbReference>
<evidence type="ECO:0000256" key="3">
    <source>
        <dbReference type="ARBA" id="ARBA00023163"/>
    </source>
</evidence>
<comment type="caution">
    <text evidence="6">The sequence shown here is derived from an EMBL/GenBank/DDBJ whole genome shotgun (WGS) entry which is preliminary data.</text>
</comment>
<gene>
    <name evidence="6" type="ORF">HQN87_25485</name>
</gene>
<evidence type="ECO:0000256" key="1">
    <source>
        <dbReference type="ARBA" id="ARBA00023015"/>
    </source>
</evidence>
<evidence type="ECO:0000256" key="2">
    <source>
        <dbReference type="ARBA" id="ARBA00023125"/>
    </source>
</evidence>
<dbReference type="Pfam" id="PF00440">
    <property type="entry name" value="TetR_N"/>
    <property type="match status" value="1"/>
</dbReference>
<dbReference type="PANTHER" id="PTHR30055">
    <property type="entry name" value="HTH-TYPE TRANSCRIPTIONAL REGULATOR RUTR"/>
    <property type="match status" value="1"/>
</dbReference>
<organism evidence="6 7">
    <name type="scientific">Paenibacillus tritici</name>
    <dbReference type="NCBI Taxonomy" id="1873425"/>
    <lineage>
        <taxon>Bacteria</taxon>
        <taxon>Bacillati</taxon>
        <taxon>Bacillota</taxon>
        <taxon>Bacilli</taxon>
        <taxon>Bacillales</taxon>
        <taxon>Paenibacillaceae</taxon>
        <taxon>Paenibacillus</taxon>
    </lineage>
</organism>
<keyword evidence="2 4" id="KW-0238">DNA-binding</keyword>
<name>A0ABX2DXG8_9BACL</name>
<dbReference type="SUPFAM" id="SSF48498">
    <property type="entry name" value="Tetracyclin repressor-like, C-terminal domain"/>
    <property type="match status" value="1"/>
</dbReference>
<dbReference type="PANTHER" id="PTHR30055:SF148">
    <property type="entry name" value="TETR-FAMILY TRANSCRIPTIONAL REGULATOR"/>
    <property type="match status" value="1"/>
</dbReference>
<evidence type="ECO:0000313" key="7">
    <source>
        <dbReference type="Proteomes" id="UP000711047"/>
    </source>
</evidence>
<dbReference type="InterPro" id="IPR009057">
    <property type="entry name" value="Homeodomain-like_sf"/>
</dbReference>
<evidence type="ECO:0000313" key="6">
    <source>
        <dbReference type="EMBL" id="NQX48678.1"/>
    </source>
</evidence>
<keyword evidence="7" id="KW-1185">Reference proteome</keyword>
<dbReference type="PROSITE" id="PS50977">
    <property type="entry name" value="HTH_TETR_2"/>
    <property type="match status" value="1"/>
</dbReference>